<dbReference type="EMBL" id="PUHY01000004">
    <property type="protein sequence ID" value="PQO39864.1"/>
    <property type="molecule type" value="Genomic_DNA"/>
</dbReference>
<dbReference type="InterPro" id="IPR009589">
    <property type="entry name" value="PH_YyaB-like"/>
</dbReference>
<reference evidence="3 4" key="1">
    <citation type="submission" date="2018-02" db="EMBL/GenBank/DDBJ databases">
        <title>Comparative genomes isolates from brazilian mangrove.</title>
        <authorList>
            <person name="Araujo J.E."/>
            <person name="Taketani R.G."/>
            <person name="Silva M.C.P."/>
            <person name="Loureco M.V."/>
            <person name="Andreote F.D."/>
        </authorList>
    </citation>
    <scope>NUCLEOTIDE SEQUENCE [LARGE SCALE GENOMIC DNA]</scope>
    <source>
        <strain evidence="3 4">Hex-1 MGV</strain>
    </source>
</reference>
<comment type="caution">
    <text evidence="3">The sequence shown here is derived from an EMBL/GenBank/DDBJ whole genome shotgun (WGS) entry which is preliminary data.</text>
</comment>
<organism evidence="3 4">
    <name type="scientific">Blastopirellula marina</name>
    <dbReference type="NCBI Taxonomy" id="124"/>
    <lineage>
        <taxon>Bacteria</taxon>
        <taxon>Pseudomonadati</taxon>
        <taxon>Planctomycetota</taxon>
        <taxon>Planctomycetia</taxon>
        <taxon>Pirellulales</taxon>
        <taxon>Pirellulaceae</taxon>
        <taxon>Blastopirellula</taxon>
    </lineage>
</organism>
<protein>
    <recommendedName>
        <fullName evidence="2">Uncharacterized protein YyaB-like PH domain-containing protein</fullName>
    </recommendedName>
</protein>
<dbReference type="AlphaFoldDB" id="A0A2S8G6U2"/>
<feature type="domain" description="Uncharacterized protein YyaB-like PH" evidence="2">
    <location>
        <begin position="72"/>
        <end position="156"/>
    </location>
</feature>
<sequence length="176" mass="19495">MNDAETSPETSSMPTQRFPAKVDFAVAMLLSSMATIFIGIGLASMLLANASVFGGVMLILTAAMLLWIWRGTFYQITDKYVVMRSGPIRWRIPLRKITEARITANGWLLVGGSYLRLALSADAIMIRYQGKWFGLIEPAALISPEDREAFLHRLVEGCPDLELTADGKVMRRPSAQ</sequence>
<dbReference type="Pfam" id="PF06713">
    <property type="entry name" value="bPH_4"/>
    <property type="match status" value="1"/>
</dbReference>
<dbReference type="GO" id="GO:0030153">
    <property type="term" value="P:bacteriocin immunity"/>
    <property type="evidence" value="ECO:0007669"/>
    <property type="project" value="InterPro"/>
</dbReference>
<feature type="transmembrane region" description="Helical" evidence="1">
    <location>
        <begin position="50"/>
        <end position="69"/>
    </location>
</feature>
<evidence type="ECO:0000313" key="4">
    <source>
        <dbReference type="Proteomes" id="UP000238322"/>
    </source>
</evidence>
<evidence type="ECO:0000259" key="2">
    <source>
        <dbReference type="Pfam" id="PF06713"/>
    </source>
</evidence>
<gene>
    <name evidence="3" type="ORF">C5Y83_03745</name>
</gene>
<feature type="transmembrane region" description="Helical" evidence="1">
    <location>
        <begin position="22"/>
        <end position="44"/>
    </location>
</feature>
<proteinExistence type="predicted"/>
<dbReference type="Proteomes" id="UP000238322">
    <property type="component" value="Unassembled WGS sequence"/>
</dbReference>
<evidence type="ECO:0000313" key="3">
    <source>
        <dbReference type="EMBL" id="PQO39864.1"/>
    </source>
</evidence>
<keyword evidence="1" id="KW-1133">Transmembrane helix</keyword>
<keyword evidence="1" id="KW-0472">Membrane</keyword>
<accession>A0A2S8G6U2</accession>
<evidence type="ECO:0000256" key="1">
    <source>
        <dbReference type="SAM" id="Phobius"/>
    </source>
</evidence>
<name>A0A2S8G6U2_9BACT</name>
<keyword evidence="1" id="KW-0812">Transmembrane</keyword>